<evidence type="ECO:0000259" key="1">
    <source>
        <dbReference type="Pfam" id="PF04014"/>
    </source>
</evidence>
<organism evidence="2 3">
    <name type="scientific">Candidatus Gottesmanbacteria bacterium RBG_16_37_8</name>
    <dbReference type="NCBI Taxonomy" id="1798371"/>
    <lineage>
        <taxon>Bacteria</taxon>
        <taxon>Candidatus Gottesmaniibacteriota</taxon>
    </lineage>
</organism>
<evidence type="ECO:0000313" key="2">
    <source>
        <dbReference type="EMBL" id="OGG02780.1"/>
    </source>
</evidence>
<dbReference type="Pfam" id="PF04014">
    <property type="entry name" value="MazE_antitoxin"/>
    <property type="match status" value="1"/>
</dbReference>
<evidence type="ECO:0000313" key="3">
    <source>
        <dbReference type="Proteomes" id="UP000176665"/>
    </source>
</evidence>
<dbReference type="SUPFAM" id="SSF89447">
    <property type="entry name" value="AbrB/MazE/MraZ-like"/>
    <property type="match status" value="1"/>
</dbReference>
<protein>
    <recommendedName>
        <fullName evidence="1">SpoVT-AbrB domain-containing protein</fullName>
    </recommendedName>
</protein>
<dbReference type="Gene3D" id="2.10.260.10">
    <property type="match status" value="1"/>
</dbReference>
<sequence>MKQKIIKAGPHSLAVVIPAPFIHALGINKGESVDVETDSEKGQVKLRFKGNLQQLALPQSNLLKVKKQRQD</sequence>
<dbReference type="InterPro" id="IPR037914">
    <property type="entry name" value="SpoVT-AbrB_sf"/>
</dbReference>
<dbReference type="GO" id="GO:0003677">
    <property type="term" value="F:DNA binding"/>
    <property type="evidence" value="ECO:0007669"/>
    <property type="project" value="InterPro"/>
</dbReference>
<reference evidence="2 3" key="1">
    <citation type="journal article" date="2016" name="Nat. Commun.">
        <title>Thousands of microbial genomes shed light on interconnected biogeochemical processes in an aquifer system.</title>
        <authorList>
            <person name="Anantharaman K."/>
            <person name="Brown C.T."/>
            <person name="Hug L.A."/>
            <person name="Sharon I."/>
            <person name="Castelle C.J."/>
            <person name="Probst A.J."/>
            <person name="Thomas B.C."/>
            <person name="Singh A."/>
            <person name="Wilkins M.J."/>
            <person name="Karaoz U."/>
            <person name="Brodie E.L."/>
            <person name="Williams K.H."/>
            <person name="Hubbard S.S."/>
            <person name="Banfield J.F."/>
        </authorList>
    </citation>
    <scope>NUCLEOTIDE SEQUENCE [LARGE SCALE GENOMIC DNA]</scope>
</reference>
<dbReference type="Proteomes" id="UP000176665">
    <property type="component" value="Unassembled WGS sequence"/>
</dbReference>
<dbReference type="AlphaFoldDB" id="A0A1F5YRG7"/>
<name>A0A1F5YRG7_9BACT</name>
<proteinExistence type="predicted"/>
<dbReference type="InterPro" id="IPR007159">
    <property type="entry name" value="SpoVT-AbrB_dom"/>
</dbReference>
<dbReference type="STRING" id="1798371.A2W14_06665"/>
<accession>A0A1F5YRG7</accession>
<dbReference type="EMBL" id="MFJA01000052">
    <property type="protein sequence ID" value="OGG02780.1"/>
    <property type="molecule type" value="Genomic_DNA"/>
</dbReference>
<gene>
    <name evidence="2" type="ORF">A2W14_06665</name>
</gene>
<comment type="caution">
    <text evidence="2">The sequence shown here is derived from an EMBL/GenBank/DDBJ whole genome shotgun (WGS) entry which is preliminary data.</text>
</comment>
<feature type="domain" description="SpoVT-AbrB" evidence="1">
    <location>
        <begin position="12"/>
        <end position="47"/>
    </location>
</feature>